<name>A0ABV6RJL0_9GAMM</name>
<keyword evidence="12" id="KW-0547">Nucleotide-binding</keyword>
<feature type="transmembrane region" description="Helical" evidence="10">
    <location>
        <begin position="126"/>
        <end position="145"/>
    </location>
</feature>
<dbReference type="PANTHER" id="PTHR45436">
    <property type="entry name" value="SENSOR HISTIDINE KINASE YKOH"/>
    <property type="match status" value="1"/>
</dbReference>
<evidence type="ECO:0000256" key="4">
    <source>
        <dbReference type="ARBA" id="ARBA00022553"/>
    </source>
</evidence>
<evidence type="ECO:0000256" key="6">
    <source>
        <dbReference type="ARBA" id="ARBA00022692"/>
    </source>
</evidence>
<dbReference type="InterPro" id="IPR036097">
    <property type="entry name" value="HisK_dim/P_sf"/>
</dbReference>
<keyword evidence="6 10" id="KW-0812">Transmembrane</keyword>
<dbReference type="InterPro" id="IPR050428">
    <property type="entry name" value="TCS_sensor_his_kinase"/>
</dbReference>
<dbReference type="CDD" id="cd00082">
    <property type="entry name" value="HisKA"/>
    <property type="match status" value="1"/>
</dbReference>
<dbReference type="EMBL" id="JBHLTG010000001">
    <property type="protein sequence ID" value="MFC0677175.1"/>
    <property type="molecule type" value="Genomic_DNA"/>
</dbReference>
<dbReference type="InterPro" id="IPR036890">
    <property type="entry name" value="HATPase_C_sf"/>
</dbReference>
<comment type="caution">
    <text evidence="12">The sequence shown here is derived from an EMBL/GenBank/DDBJ whole genome shotgun (WGS) entry which is preliminary data.</text>
</comment>
<dbReference type="RefSeq" id="WP_386665311.1">
    <property type="nucleotide sequence ID" value="NZ_JBHLTG010000001.1"/>
</dbReference>
<keyword evidence="5" id="KW-0808">Transferase</keyword>
<dbReference type="PRINTS" id="PR00344">
    <property type="entry name" value="BCTRLSENSOR"/>
</dbReference>
<evidence type="ECO:0000256" key="1">
    <source>
        <dbReference type="ARBA" id="ARBA00000085"/>
    </source>
</evidence>
<dbReference type="Gene3D" id="1.10.287.130">
    <property type="match status" value="1"/>
</dbReference>
<evidence type="ECO:0000256" key="2">
    <source>
        <dbReference type="ARBA" id="ARBA00004370"/>
    </source>
</evidence>
<dbReference type="InterPro" id="IPR003594">
    <property type="entry name" value="HATPase_dom"/>
</dbReference>
<evidence type="ECO:0000259" key="11">
    <source>
        <dbReference type="PROSITE" id="PS50109"/>
    </source>
</evidence>
<feature type="transmembrane region" description="Helical" evidence="10">
    <location>
        <begin position="12"/>
        <end position="35"/>
    </location>
</feature>
<dbReference type="InterPro" id="IPR004358">
    <property type="entry name" value="Sig_transdc_His_kin-like_C"/>
</dbReference>
<dbReference type="Pfam" id="PF02518">
    <property type="entry name" value="HATPase_c"/>
    <property type="match status" value="1"/>
</dbReference>
<accession>A0ABV6RJL0</accession>
<dbReference type="PANTHER" id="PTHR45436:SF16">
    <property type="entry name" value="HISTIDINE KINASE"/>
    <property type="match status" value="1"/>
</dbReference>
<dbReference type="SUPFAM" id="SSF47384">
    <property type="entry name" value="Homodimeric domain of signal transducing histidine kinase"/>
    <property type="match status" value="1"/>
</dbReference>
<proteinExistence type="predicted"/>
<feature type="domain" description="Histidine kinase" evidence="11">
    <location>
        <begin position="220"/>
        <end position="426"/>
    </location>
</feature>
<dbReference type="Proteomes" id="UP001589896">
    <property type="component" value="Unassembled WGS sequence"/>
</dbReference>
<gene>
    <name evidence="12" type="ORF">ACFFGH_04815</name>
</gene>
<keyword evidence="13" id="KW-1185">Reference proteome</keyword>
<evidence type="ECO:0000313" key="12">
    <source>
        <dbReference type="EMBL" id="MFC0677175.1"/>
    </source>
</evidence>
<evidence type="ECO:0000256" key="5">
    <source>
        <dbReference type="ARBA" id="ARBA00022679"/>
    </source>
</evidence>
<protein>
    <recommendedName>
        <fullName evidence="3">histidine kinase</fullName>
        <ecNumber evidence="3">2.7.13.3</ecNumber>
    </recommendedName>
</protein>
<evidence type="ECO:0000256" key="10">
    <source>
        <dbReference type="SAM" id="Phobius"/>
    </source>
</evidence>
<evidence type="ECO:0000313" key="13">
    <source>
        <dbReference type="Proteomes" id="UP001589896"/>
    </source>
</evidence>
<dbReference type="InterPro" id="IPR005467">
    <property type="entry name" value="His_kinase_dom"/>
</dbReference>
<evidence type="ECO:0000256" key="7">
    <source>
        <dbReference type="ARBA" id="ARBA00022777"/>
    </source>
</evidence>
<evidence type="ECO:0000256" key="8">
    <source>
        <dbReference type="ARBA" id="ARBA00022989"/>
    </source>
</evidence>
<dbReference type="PROSITE" id="PS50109">
    <property type="entry name" value="HIS_KIN"/>
    <property type="match status" value="1"/>
</dbReference>
<keyword evidence="4" id="KW-0597">Phosphoprotein</keyword>
<keyword evidence="9 10" id="KW-0472">Membrane</keyword>
<dbReference type="GO" id="GO:0005524">
    <property type="term" value="F:ATP binding"/>
    <property type="evidence" value="ECO:0007669"/>
    <property type="project" value="UniProtKB-KW"/>
</dbReference>
<dbReference type="InterPro" id="IPR003661">
    <property type="entry name" value="HisK_dim/P_dom"/>
</dbReference>
<dbReference type="SMART" id="SM00387">
    <property type="entry name" value="HATPase_c"/>
    <property type="match status" value="1"/>
</dbReference>
<evidence type="ECO:0000256" key="9">
    <source>
        <dbReference type="ARBA" id="ARBA00023136"/>
    </source>
</evidence>
<dbReference type="Pfam" id="PF00512">
    <property type="entry name" value="HisKA"/>
    <property type="match status" value="1"/>
</dbReference>
<evidence type="ECO:0000256" key="3">
    <source>
        <dbReference type="ARBA" id="ARBA00012438"/>
    </source>
</evidence>
<dbReference type="SMART" id="SM00388">
    <property type="entry name" value="HisKA"/>
    <property type="match status" value="1"/>
</dbReference>
<organism evidence="12 13">
    <name type="scientific">Lysobacter korlensis</name>
    <dbReference type="NCBI Taxonomy" id="553636"/>
    <lineage>
        <taxon>Bacteria</taxon>
        <taxon>Pseudomonadati</taxon>
        <taxon>Pseudomonadota</taxon>
        <taxon>Gammaproteobacteria</taxon>
        <taxon>Lysobacterales</taxon>
        <taxon>Lysobacteraceae</taxon>
        <taxon>Lysobacter</taxon>
    </lineage>
</organism>
<sequence>MPQGLPRKIKLAIIGQALVATLVISLGVLLGGIAVRQTLLHSLLRHEAAAFREGHRQDAAHPLPNTTMLSGYLAAPNGRGTPLPEVLRETSPGLHAFGGDDKVVFVDPDPHGTLYLVYDPSLIDRAVFWTASVALLLSLLVMYLTSWLTYRTSKRLVAPVSWLANVVSRWDPRQPDPAALAPDHLPPESATEVRRLAHALRGLARRVGDFVQRERDFTRDASHELRTPLTVIRVATDLLSAEPELSDRHKRSLGRVQRAARDMEAVIEAFLILARESEVEPQSERLPVRDIIDKEVERARPLLDGKPVELRVVIDGTPELYAPRHVLNVMLGNLLSNATRYTERGEISIVVNPERIEVRDSGIGMSAEAVSKAFDPFFRVDMERQEGKGIGLSIVRRLGERFGWPVTLTSAPGEGTTAVIHFPESGSQD</sequence>
<dbReference type="EC" id="2.7.13.3" evidence="3"/>
<reference evidence="12 13" key="1">
    <citation type="submission" date="2024-09" db="EMBL/GenBank/DDBJ databases">
        <authorList>
            <person name="Sun Q."/>
            <person name="Mori K."/>
        </authorList>
    </citation>
    <scope>NUCLEOTIDE SEQUENCE [LARGE SCALE GENOMIC DNA]</scope>
    <source>
        <strain evidence="12 13">KCTC 23076</strain>
    </source>
</reference>
<keyword evidence="8 10" id="KW-1133">Transmembrane helix</keyword>
<comment type="subcellular location">
    <subcellularLocation>
        <location evidence="2">Membrane</location>
    </subcellularLocation>
</comment>
<comment type="catalytic activity">
    <reaction evidence="1">
        <text>ATP + protein L-histidine = ADP + protein N-phospho-L-histidine.</text>
        <dbReference type="EC" id="2.7.13.3"/>
    </reaction>
</comment>
<keyword evidence="12" id="KW-0067">ATP-binding</keyword>
<dbReference type="SUPFAM" id="SSF55874">
    <property type="entry name" value="ATPase domain of HSP90 chaperone/DNA topoisomerase II/histidine kinase"/>
    <property type="match status" value="1"/>
</dbReference>
<keyword evidence="7" id="KW-0418">Kinase</keyword>
<dbReference type="Gene3D" id="3.30.565.10">
    <property type="entry name" value="Histidine kinase-like ATPase, C-terminal domain"/>
    <property type="match status" value="1"/>
</dbReference>